<dbReference type="KEGG" id="tact:SG35_007765"/>
<organism evidence="1 2">
    <name type="scientific">Thalassomonas actiniarum</name>
    <dbReference type="NCBI Taxonomy" id="485447"/>
    <lineage>
        <taxon>Bacteria</taxon>
        <taxon>Pseudomonadati</taxon>
        <taxon>Pseudomonadota</taxon>
        <taxon>Gammaproteobacteria</taxon>
        <taxon>Alteromonadales</taxon>
        <taxon>Colwelliaceae</taxon>
        <taxon>Thalassomonas</taxon>
    </lineage>
</organism>
<dbReference type="EMBL" id="CP059735">
    <property type="protein sequence ID" value="WDE00521.1"/>
    <property type="molecule type" value="Genomic_DNA"/>
</dbReference>
<sequence length="220" mass="24976">MVELLIAVAILSALLFTGSFAYQMLANRWGKELGEFNTSVQSTKSLTLLDDLLRGVQPFIVIEKNPGFDKPAFFFIGHNNSLLSISRSGIFSSGYPEIFRLTVQVQDNGLHELIYQSVSSQGLLLLTAQQEIVFEHQITLLKDFDEITFSYSGWDGFMEYAERAKSLKPASWREKFSGIDNQLLPEKMRVYAKKGGKVADFNVGFDQRSLRYLTPYIDNY</sequence>
<reference evidence="1 2" key="2">
    <citation type="journal article" date="2022" name="Mar. Drugs">
        <title>Bioassay-Guided Fractionation Leads to the Detection of Cholic Acid Generated by the Rare Thalassomonas sp.</title>
        <authorList>
            <person name="Pheiffer F."/>
            <person name="Schneider Y.K."/>
            <person name="Hansen E.H."/>
            <person name="Andersen J.H."/>
            <person name="Isaksson J."/>
            <person name="Busche T."/>
            <person name="R C."/>
            <person name="Kalinowski J."/>
            <person name="Zyl L.V."/>
            <person name="Trindade M."/>
        </authorList>
    </citation>
    <scope>NUCLEOTIDE SEQUENCE [LARGE SCALE GENOMIC DNA]</scope>
    <source>
        <strain evidence="1 2">A5K-106</strain>
    </source>
</reference>
<accession>A0AAE9YSP7</accession>
<name>A0AAE9YSP7_9GAMM</name>
<proteinExistence type="predicted"/>
<keyword evidence="2" id="KW-1185">Reference proteome</keyword>
<gene>
    <name evidence="1" type="ORF">SG35_007765</name>
</gene>
<protein>
    <submittedName>
        <fullName evidence="1">Uncharacterized protein</fullName>
    </submittedName>
</protein>
<evidence type="ECO:0000313" key="2">
    <source>
        <dbReference type="Proteomes" id="UP000032568"/>
    </source>
</evidence>
<reference evidence="1 2" key="1">
    <citation type="journal article" date="2015" name="Genome Announc.">
        <title>Draft Genome Sequences of Marine Isolates of Thalassomonas viridans and Thalassomonas actiniarum.</title>
        <authorList>
            <person name="Olonade I."/>
            <person name="van Zyl L.J."/>
            <person name="Trindade M."/>
        </authorList>
    </citation>
    <scope>NUCLEOTIDE SEQUENCE [LARGE SCALE GENOMIC DNA]</scope>
    <source>
        <strain evidence="1 2">A5K-106</strain>
    </source>
</reference>
<dbReference type="AlphaFoldDB" id="A0AAE9YSP7"/>
<evidence type="ECO:0000313" key="1">
    <source>
        <dbReference type="EMBL" id="WDE00521.1"/>
    </source>
</evidence>
<dbReference type="Proteomes" id="UP000032568">
    <property type="component" value="Chromosome"/>
</dbReference>